<sequence length="1144" mass="128521">METCGNEMYLFITAYMNCKRLLLWFSCIFTTITFISCEKHTAGMFQQLSSSQTGINFNNKITENDSMNIIDRQDIYNGGGVGIGDFNRDGLPDIYFAGNMVSNRLYLNKGGMRFTDITNAAGVRGEGKWAKAISVVDINNDGWPDIYISESFSTDQTKRENILYINEGLGKNGIPVFKDMAKEYGLNDNSYTTQAAFFDYDNDGDLDVYLAINAFSKGDIPNVFRNVFTNGQHPNTDRLYRNDWDSAKGHPYFTNVSREAGILQEGYAHGITVCDINLDGWKDIFVTNDYLSQNILYINNGNGTFTNECKDYFKHTATNSMGCDVVDINNDGLSDVVELDMNSEDNYRKKTTMTAGSYQTNLLNEEYNYQYQYIRNMLQLNMGNSLGKKDSLEHPVFSDVGFYAGIGETDWSWAPLVADFDNDGFRDIIVTNGFPKDIRDHDFTVYLNSFYGTDSKEKLLSKCPVVKIANYAFRNNGGITFTNVTKDWGLDQPSFSNGAVAVDLDNDGDLDIVINNMDDIAGIYENKLNEKKDISHHYLKVALQGDSPNKDAFGSWVKIYYNDKQQVYETNPVRGYLSSVPNITYFGLGNTTKIDSLIVIWPDNKMQKLLNIKADQQINIKQSEAKEHYSWKKFPLNTAAWFKEITDSLQLNYHDSQKDFNDFSRQILLPHKLSQYGPAMAVGDINNDGLEDFIVGGSSGNSAVIFLQKRNGKFEKRSLLDSVEASLKLVDDAGILLFDADGDHDFDLYITSGGNEQEPGSASYQDRLYINDGKGNFSLDSLALPKNYNSKSCVRAIDFDKDGDPDLFIGERVVPWNYPKPVSGILLRNDTKNGVVKFTDVTSKVAPFVKDIGLISDASCVDYDNDGWPDLVIAGEWMPIAFLKNMHGTFVNETSKSGIGDNFGWWNSLKAIDIDKDGKIDFLAGNLGENSFFSGNKKFPIHNYYNDFDNDGTFESITTKFLKDKNGVYKEYPVENWYDIVARLPIFKKKFPTYKSFAEATINEFFDKNQFMNAIKSRANYFASSYIHNLGNGKFEIKPLLPAAQLAPVFGIIADDFNNDGKTDIILSGNDYGAEVTNGRLDAFDGLVLEGDGKGNFKPLTIKQSGMYLPGDGRSIVSLKNNKGDDIYILSQNKGFLKAYINKH</sequence>
<reference evidence="3 4" key="1">
    <citation type="submission" date="2018-11" db="EMBL/GenBank/DDBJ databases">
        <title>Draft genome sequence of Ferruginibacter sp. BO-59.</title>
        <authorList>
            <person name="Im W.T."/>
        </authorList>
    </citation>
    <scope>NUCLEOTIDE SEQUENCE [LARGE SCALE GENOMIC DNA]</scope>
    <source>
        <strain evidence="3 4">BO-59</strain>
    </source>
</reference>
<dbReference type="Pfam" id="PF13517">
    <property type="entry name" value="FG-GAP_3"/>
    <property type="match status" value="4"/>
</dbReference>
<dbReference type="Gene3D" id="2.130.10.130">
    <property type="entry name" value="Integrin alpha, N-terminal"/>
    <property type="match status" value="3"/>
</dbReference>
<accession>A0A3M9NFJ3</accession>
<dbReference type="EMBL" id="RJJR01000007">
    <property type="protein sequence ID" value="RNI36549.1"/>
    <property type="molecule type" value="Genomic_DNA"/>
</dbReference>
<dbReference type="InterPro" id="IPR011519">
    <property type="entry name" value="UnbV_ASPIC"/>
</dbReference>
<dbReference type="PANTHER" id="PTHR16026">
    <property type="entry name" value="CARTILAGE ACIDIC PROTEIN 1"/>
    <property type="match status" value="1"/>
</dbReference>
<dbReference type="InterPro" id="IPR028994">
    <property type="entry name" value="Integrin_alpha_N"/>
</dbReference>
<evidence type="ECO:0000313" key="4">
    <source>
        <dbReference type="Proteomes" id="UP000267223"/>
    </source>
</evidence>
<gene>
    <name evidence="3" type="ORF">EFY79_09470</name>
</gene>
<keyword evidence="1" id="KW-0732">Signal</keyword>
<proteinExistence type="predicted"/>
<dbReference type="PANTHER" id="PTHR16026:SF0">
    <property type="entry name" value="CARTILAGE ACIDIC PROTEIN 1"/>
    <property type="match status" value="1"/>
</dbReference>
<organism evidence="3 4">
    <name type="scientific">Hanamia caeni</name>
    <dbReference type="NCBI Taxonomy" id="2294116"/>
    <lineage>
        <taxon>Bacteria</taxon>
        <taxon>Pseudomonadati</taxon>
        <taxon>Bacteroidota</taxon>
        <taxon>Chitinophagia</taxon>
        <taxon>Chitinophagales</taxon>
        <taxon>Chitinophagaceae</taxon>
        <taxon>Hanamia</taxon>
    </lineage>
</organism>
<dbReference type="SUPFAM" id="SSF69318">
    <property type="entry name" value="Integrin alpha N-terminal domain"/>
    <property type="match status" value="3"/>
</dbReference>
<evidence type="ECO:0000256" key="1">
    <source>
        <dbReference type="ARBA" id="ARBA00022729"/>
    </source>
</evidence>
<evidence type="ECO:0000259" key="2">
    <source>
        <dbReference type="Pfam" id="PF07593"/>
    </source>
</evidence>
<dbReference type="InterPro" id="IPR027039">
    <property type="entry name" value="Crtac1"/>
</dbReference>
<keyword evidence="4" id="KW-1185">Reference proteome</keyword>
<dbReference type="InterPro" id="IPR013517">
    <property type="entry name" value="FG-GAP"/>
</dbReference>
<dbReference type="Pfam" id="PF07593">
    <property type="entry name" value="UnbV_ASPIC"/>
    <property type="match status" value="1"/>
</dbReference>
<dbReference type="Proteomes" id="UP000267223">
    <property type="component" value="Unassembled WGS sequence"/>
</dbReference>
<feature type="domain" description="ASPIC/UnbV" evidence="2">
    <location>
        <begin position="552"/>
        <end position="618"/>
    </location>
</feature>
<protein>
    <submittedName>
        <fullName evidence="3">RNA-binding protein</fullName>
    </submittedName>
</protein>
<name>A0A3M9NFJ3_9BACT</name>
<evidence type="ECO:0000313" key="3">
    <source>
        <dbReference type="EMBL" id="RNI36549.1"/>
    </source>
</evidence>
<comment type="caution">
    <text evidence="3">The sequence shown here is derived from an EMBL/GenBank/DDBJ whole genome shotgun (WGS) entry which is preliminary data.</text>
</comment>
<dbReference type="AlphaFoldDB" id="A0A3M9NFJ3"/>